<feature type="domain" description="NAD(P)-binding" evidence="1">
    <location>
        <begin position="15"/>
        <end position="127"/>
    </location>
</feature>
<organism evidence="2 3">
    <name type="scientific">Stutzerimonas stutzeri KOS6</name>
    <dbReference type="NCBI Taxonomy" id="1218352"/>
    <lineage>
        <taxon>Bacteria</taxon>
        <taxon>Pseudomonadati</taxon>
        <taxon>Pseudomonadota</taxon>
        <taxon>Gammaproteobacteria</taxon>
        <taxon>Pseudomonadales</taxon>
        <taxon>Pseudomonadaceae</taxon>
        <taxon>Stutzerimonas</taxon>
    </lineage>
</organism>
<dbReference type="Pfam" id="PF13460">
    <property type="entry name" value="NAD_binding_10"/>
    <property type="match status" value="1"/>
</dbReference>
<dbReference type="Proteomes" id="UP000026923">
    <property type="component" value="Unassembled WGS sequence"/>
</dbReference>
<proteinExistence type="predicted"/>
<comment type="caution">
    <text evidence="2">The sequence shown here is derived from an EMBL/GenBank/DDBJ whole genome shotgun (WGS) entry which is preliminary data.</text>
</comment>
<sequence>MLNAETPRLKFALYGAHADLGSALLVELLSRQHEAVALLEELNSISARPGLRTKPGDPFDPLSVSESVAGMDAVICLFHTPQLPSLDAVTGESPRHDLYQAVEALLLGLSRASVGRLLLVADFPAIAQQPEVEAALQRLAAHPLHWTLVDAPSAGNRLTVETLAEAAAKGDANPYRELQRIAAGIVDELERPQHVHQRIHFSG</sequence>
<dbReference type="InterPro" id="IPR036291">
    <property type="entry name" value="NAD(P)-bd_dom_sf"/>
</dbReference>
<dbReference type="Gene3D" id="3.40.50.720">
    <property type="entry name" value="NAD(P)-binding Rossmann-like Domain"/>
    <property type="match status" value="1"/>
</dbReference>
<accession>A0A061JRM3</accession>
<name>A0A061JRM3_STUST</name>
<evidence type="ECO:0000259" key="1">
    <source>
        <dbReference type="Pfam" id="PF13460"/>
    </source>
</evidence>
<protein>
    <submittedName>
        <fullName evidence="2">NADH-flavin reductase</fullName>
    </submittedName>
</protein>
<dbReference type="RefSeq" id="WP_003291870.1">
    <property type="nucleotide sequence ID" value="NZ_KK020676.1"/>
</dbReference>
<dbReference type="EMBL" id="AMCZ02000004">
    <property type="protein sequence ID" value="EWC42357.1"/>
    <property type="molecule type" value="Genomic_DNA"/>
</dbReference>
<evidence type="ECO:0000313" key="2">
    <source>
        <dbReference type="EMBL" id="EWC42357.1"/>
    </source>
</evidence>
<gene>
    <name evidence="2" type="ORF">B597_005060</name>
</gene>
<reference evidence="2 3" key="1">
    <citation type="journal article" date="2013" name="Genome Announc.">
        <title>Draft Genome of the Nitrogen-Fixing Bacterium Pseudomonas stutzeri Strain KOS6 Isolated from Industrial Hydrocarbon Sludge.</title>
        <authorList>
            <person name="Grigoryeva T.V."/>
            <person name="Laikov A.V."/>
            <person name="Naumova R.P."/>
            <person name="Manolov A.I."/>
            <person name="Larin A.K."/>
            <person name="Karpova I.Y."/>
            <person name="Semashko T.A."/>
            <person name="Alexeev D.G."/>
            <person name="Kostryukova E.S."/>
            <person name="Muller R."/>
            <person name="Govorun V.M."/>
        </authorList>
    </citation>
    <scope>NUCLEOTIDE SEQUENCE [LARGE SCALE GENOMIC DNA]</scope>
    <source>
        <strain evidence="2 3">KOS6</strain>
    </source>
</reference>
<dbReference type="InterPro" id="IPR016040">
    <property type="entry name" value="NAD(P)-bd_dom"/>
</dbReference>
<dbReference type="HOGENOM" id="CLU_1347987_0_0_6"/>
<dbReference type="AlphaFoldDB" id="A0A061JRM3"/>
<evidence type="ECO:0000313" key="3">
    <source>
        <dbReference type="Proteomes" id="UP000026923"/>
    </source>
</evidence>
<dbReference type="SUPFAM" id="SSF51735">
    <property type="entry name" value="NAD(P)-binding Rossmann-fold domains"/>
    <property type="match status" value="1"/>
</dbReference>
<dbReference type="OrthoDB" id="7015609at2"/>
<dbReference type="eggNOG" id="COG2910">
    <property type="taxonomic scope" value="Bacteria"/>
</dbReference>